<name>A0AAU9UJP9_EUPED</name>
<reference evidence="2" key="1">
    <citation type="submission" date="2022-03" db="EMBL/GenBank/DDBJ databases">
        <authorList>
            <person name="Tunstrom K."/>
        </authorList>
    </citation>
    <scope>NUCLEOTIDE SEQUENCE</scope>
</reference>
<feature type="compositionally biased region" description="Basic and acidic residues" evidence="1">
    <location>
        <begin position="44"/>
        <end position="61"/>
    </location>
</feature>
<protein>
    <submittedName>
        <fullName evidence="2">Uncharacterized protein</fullName>
    </submittedName>
</protein>
<dbReference type="AlphaFoldDB" id="A0AAU9UJP9"/>
<comment type="caution">
    <text evidence="2">The sequence shown here is derived from an EMBL/GenBank/DDBJ whole genome shotgun (WGS) entry which is preliminary data.</text>
</comment>
<gene>
    <name evidence="2" type="ORF">EEDITHA_LOCUS13411</name>
</gene>
<keyword evidence="3" id="KW-1185">Reference proteome</keyword>
<evidence type="ECO:0000256" key="1">
    <source>
        <dbReference type="SAM" id="MobiDB-lite"/>
    </source>
</evidence>
<accession>A0AAU9UJP9</accession>
<proteinExistence type="predicted"/>
<dbReference type="Proteomes" id="UP001153954">
    <property type="component" value="Unassembled WGS sequence"/>
</dbReference>
<dbReference type="InterPro" id="IPR036691">
    <property type="entry name" value="Endo/exonu/phosph_ase_sf"/>
</dbReference>
<evidence type="ECO:0000313" key="2">
    <source>
        <dbReference type="EMBL" id="CAH2098282.1"/>
    </source>
</evidence>
<feature type="region of interest" description="Disordered" evidence="1">
    <location>
        <begin position="27"/>
        <end position="61"/>
    </location>
</feature>
<organism evidence="2 3">
    <name type="scientific">Euphydryas editha</name>
    <name type="common">Edith's checkerspot</name>
    <dbReference type="NCBI Taxonomy" id="104508"/>
    <lineage>
        <taxon>Eukaryota</taxon>
        <taxon>Metazoa</taxon>
        <taxon>Ecdysozoa</taxon>
        <taxon>Arthropoda</taxon>
        <taxon>Hexapoda</taxon>
        <taxon>Insecta</taxon>
        <taxon>Pterygota</taxon>
        <taxon>Neoptera</taxon>
        <taxon>Endopterygota</taxon>
        <taxon>Lepidoptera</taxon>
        <taxon>Glossata</taxon>
        <taxon>Ditrysia</taxon>
        <taxon>Papilionoidea</taxon>
        <taxon>Nymphalidae</taxon>
        <taxon>Nymphalinae</taxon>
        <taxon>Euphydryas</taxon>
    </lineage>
</organism>
<evidence type="ECO:0000313" key="3">
    <source>
        <dbReference type="Proteomes" id="UP001153954"/>
    </source>
</evidence>
<dbReference type="SUPFAM" id="SSF56219">
    <property type="entry name" value="DNase I-like"/>
    <property type="match status" value="1"/>
</dbReference>
<sequence length="229" mass="26365">MESNPATSATVSLSQLLEYIPTGAEERATVATHVPRERIKRKSEKSDRRENRSERQMKKTVDTLRNDEKKALNDIAVVEIKSRLREITLVSCYFETDLPMDPYLAHLKRVQRETGTQSLIIAGVNKYSKAIGKACLKTIPLIKHNEELAMPWWSEELAALKRETATKINRIRTSKTEDPPLVINIRELDAKGSVRLMAETFFPEDSEEHDAEEHRRVRIQTAHYSQKRN</sequence>
<dbReference type="Gene3D" id="3.60.10.10">
    <property type="entry name" value="Endonuclease/exonuclease/phosphatase"/>
    <property type="match status" value="1"/>
</dbReference>
<dbReference type="EMBL" id="CAKOGL010000019">
    <property type="protein sequence ID" value="CAH2098282.1"/>
    <property type="molecule type" value="Genomic_DNA"/>
</dbReference>